<feature type="domain" description="ABC-2 type transporter transmembrane" evidence="11">
    <location>
        <begin position="14"/>
        <end position="221"/>
    </location>
</feature>
<dbReference type="GO" id="GO:0015920">
    <property type="term" value="P:lipopolysaccharide transport"/>
    <property type="evidence" value="ECO:0007669"/>
    <property type="project" value="TreeGrafter"/>
</dbReference>
<dbReference type="PANTHER" id="PTHR30413">
    <property type="entry name" value="INNER MEMBRANE TRANSPORT PERMEASE"/>
    <property type="match status" value="1"/>
</dbReference>
<comment type="subcellular location">
    <subcellularLocation>
        <location evidence="1">Cell membrane</location>
        <topology evidence="1">Multi-pass membrane protein</topology>
    </subcellularLocation>
</comment>
<comment type="similarity">
    <text evidence="2">Belongs to the ABC-2 integral membrane protein family.</text>
</comment>
<feature type="transmembrane region" description="Helical" evidence="10">
    <location>
        <begin position="175"/>
        <end position="193"/>
    </location>
</feature>
<evidence type="ECO:0000256" key="9">
    <source>
        <dbReference type="ARBA" id="ARBA00023136"/>
    </source>
</evidence>
<evidence type="ECO:0000256" key="8">
    <source>
        <dbReference type="ARBA" id="ARBA00023047"/>
    </source>
</evidence>
<comment type="caution">
    <text evidence="12">The sequence shown here is derived from an EMBL/GenBank/DDBJ whole genome shotgun (WGS) entry which is preliminary data.</text>
</comment>
<evidence type="ECO:0000256" key="3">
    <source>
        <dbReference type="ARBA" id="ARBA00022448"/>
    </source>
</evidence>
<evidence type="ECO:0000256" key="5">
    <source>
        <dbReference type="ARBA" id="ARBA00022597"/>
    </source>
</evidence>
<keyword evidence="7 10" id="KW-1133">Transmembrane helix</keyword>
<dbReference type="AlphaFoldDB" id="A0A9W6IZA8"/>
<evidence type="ECO:0000259" key="11">
    <source>
        <dbReference type="Pfam" id="PF01061"/>
    </source>
</evidence>
<feature type="transmembrane region" description="Helical" evidence="10">
    <location>
        <begin position="145"/>
        <end position="168"/>
    </location>
</feature>
<evidence type="ECO:0000256" key="6">
    <source>
        <dbReference type="ARBA" id="ARBA00022692"/>
    </source>
</evidence>
<keyword evidence="3" id="KW-0813">Transport</keyword>
<keyword evidence="9 10" id="KW-0472">Membrane</keyword>
<dbReference type="GO" id="GO:0015774">
    <property type="term" value="P:polysaccharide transport"/>
    <property type="evidence" value="ECO:0007669"/>
    <property type="project" value="UniProtKB-KW"/>
</dbReference>
<dbReference type="Pfam" id="PF01061">
    <property type="entry name" value="ABC2_membrane"/>
    <property type="match status" value="1"/>
</dbReference>
<keyword evidence="5" id="KW-0762">Sugar transport</keyword>
<organism evidence="12 13">
    <name type="scientific">Hansschlegelia plantiphila</name>
    <dbReference type="NCBI Taxonomy" id="374655"/>
    <lineage>
        <taxon>Bacteria</taxon>
        <taxon>Pseudomonadati</taxon>
        <taxon>Pseudomonadota</taxon>
        <taxon>Alphaproteobacteria</taxon>
        <taxon>Hyphomicrobiales</taxon>
        <taxon>Methylopilaceae</taxon>
        <taxon>Hansschlegelia</taxon>
    </lineage>
</organism>
<dbReference type="EMBL" id="BSFI01000001">
    <property type="protein sequence ID" value="GLK66380.1"/>
    <property type="molecule type" value="Genomic_DNA"/>
</dbReference>
<evidence type="ECO:0000313" key="13">
    <source>
        <dbReference type="Proteomes" id="UP001143372"/>
    </source>
</evidence>
<evidence type="ECO:0000256" key="2">
    <source>
        <dbReference type="ARBA" id="ARBA00007783"/>
    </source>
</evidence>
<dbReference type="GO" id="GO:0140359">
    <property type="term" value="F:ABC-type transporter activity"/>
    <property type="evidence" value="ECO:0007669"/>
    <property type="project" value="InterPro"/>
</dbReference>
<dbReference type="PANTHER" id="PTHR30413:SF10">
    <property type="entry name" value="CAPSULE POLYSACCHARIDE EXPORT INNER-MEMBRANE PROTEIN CTRC"/>
    <property type="match status" value="1"/>
</dbReference>
<dbReference type="InterPro" id="IPR013525">
    <property type="entry name" value="ABC2_TM"/>
</dbReference>
<gene>
    <name evidence="12" type="primary">kpsM</name>
    <name evidence="12" type="ORF">GCM10008179_00180</name>
</gene>
<feature type="transmembrane region" description="Helical" evidence="10">
    <location>
        <begin position="32"/>
        <end position="51"/>
    </location>
</feature>
<protein>
    <submittedName>
        <fullName evidence="12">Transport permease protein</fullName>
    </submittedName>
</protein>
<evidence type="ECO:0000256" key="1">
    <source>
        <dbReference type="ARBA" id="ARBA00004651"/>
    </source>
</evidence>
<proteinExistence type="inferred from homology"/>
<feature type="transmembrane region" description="Helical" evidence="10">
    <location>
        <begin position="108"/>
        <end position="133"/>
    </location>
</feature>
<dbReference type="InterPro" id="IPR000412">
    <property type="entry name" value="ABC_2_transport"/>
</dbReference>
<keyword evidence="6 10" id="KW-0812">Transmembrane</keyword>
<evidence type="ECO:0000313" key="12">
    <source>
        <dbReference type="EMBL" id="GLK66380.1"/>
    </source>
</evidence>
<reference evidence="12" key="2">
    <citation type="submission" date="2023-01" db="EMBL/GenBank/DDBJ databases">
        <authorList>
            <person name="Sun Q."/>
            <person name="Evtushenko L."/>
        </authorList>
    </citation>
    <scope>NUCLEOTIDE SEQUENCE</scope>
    <source>
        <strain evidence="12">VKM B-2347</strain>
    </source>
</reference>
<dbReference type="PRINTS" id="PR00164">
    <property type="entry name" value="ABC2TRNSPORT"/>
</dbReference>
<dbReference type="Proteomes" id="UP001143372">
    <property type="component" value="Unassembled WGS sequence"/>
</dbReference>
<keyword evidence="4" id="KW-1003">Cell membrane</keyword>
<evidence type="ECO:0000256" key="4">
    <source>
        <dbReference type="ARBA" id="ARBA00022475"/>
    </source>
</evidence>
<sequence>MNLSASASLQARTIFALMLRRIRTRYANSRAGYLWAIVEPICWVFILKFGIRGAADHQPPIGTSYEVFYANGVIVARTWRTTAQVVARTVRRPKRSALTAIHRLDAAYAAWILELTTGAVAMTIVLAALGLFGFDAAPADPLTCFVAFGAMALFALAFGLVLSLILTLAPGLTHFQHIFMLAIFMSSGFHMIIDRVPPRIREIFLWNPVLHCVEWFREGFYAGYVCASLDRSYLLTVTMLFLAIGLVGERALRNHNPQRKR</sequence>
<evidence type="ECO:0000256" key="7">
    <source>
        <dbReference type="ARBA" id="ARBA00022989"/>
    </source>
</evidence>
<dbReference type="GO" id="GO:0043190">
    <property type="term" value="C:ATP-binding cassette (ABC) transporter complex"/>
    <property type="evidence" value="ECO:0007669"/>
    <property type="project" value="InterPro"/>
</dbReference>
<name>A0A9W6IZA8_9HYPH</name>
<accession>A0A9W6IZA8</accession>
<keyword evidence="13" id="KW-1185">Reference proteome</keyword>
<reference evidence="12" key="1">
    <citation type="journal article" date="2014" name="Int. J. Syst. Evol. Microbiol.">
        <title>Complete genome sequence of Corynebacterium casei LMG S-19264T (=DSM 44701T), isolated from a smear-ripened cheese.</title>
        <authorList>
            <consortium name="US DOE Joint Genome Institute (JGI-PGF)"/>
            <person name="Walter F."/>
            <person name="Albersmeier A."/>
            <person name="Kalinowski J."/>
            <person name="Ruckert C."/>
        </authorList>
    </citation>
    <scope>NUCLEOTIDE SEQUENCE</scope>
    <source>
        <strain evidence="12">VKM B-2347</strain>
    </source>
</reference>
<evidence type="ECO:0000256" key="10">
    <source>
        <dbReference type="SAM" id="Phobius"/>
    </source>
</evidence>
<keyword evidence="8" id="KW-0625">Polysaccharide transport</keyword>